<reference evidence="1" key="1">
    <citation type="submission" date="2023-03" db="EMBL/GenBank/DDBJ databases">
        <title>Massive genome expansion in bonnet fungi (Mycena s.s.) driven by repeated elements and novel gene families across ecological guilds.</title>
        <authorList>
            <consortium name="Lawrence Berkeley National Laboratory"/>
            <person name="Harder C.B."/>
            <person name="Miyauchi S."/>
            <person name="Viragh M."/>
            <person name="Kuo A."/>
            <person name="Thoen E."/>
            <person name="Andreopoulos B."/>
            <person name="Lu D."/>
            <person name="Skrede I."/>
            <person name="Drula E."/>
            <person name="Henrissat B."/>
            <person name="Morin E."/>
            <person name="Kohler A."/>
            <person name="Barry K."/>
            <person name="LaButti K."/>
            <person name="Morin E."/>
            <person name="Salamov A."/>
            <person name="Lipzen A."/>
            <person name="Mereny Z."/>
            <person name="Hegedus B."/>
            <person name="Baldrian P."/>
            <person name="Stursova M."/>
            <person name="Weitz H."/>
            <person name="Taylor A."/>
            <person name="Grigoriev I.V."/>
            <person name="Nagy L.G."/>
            <person name="Martin F."/>
            <person name="Kauserud H."/>
        </authorList>
    </citation>
    <scope>NUCLEOTIDE SEQUENCE</scope>
    <source>
        <strain evidence="1">CBHHK067</strain>
    </source>
</reference>
<keyword evidence="2" id="KW-1185">Reference proteome</keyword>
<organism evidence="1 2">
    <name type="scientific">Mycena rosella</name>
    <name type="common">Pink bonnet</name>
    <name type="synonym">Agaricus rosellus</name>
    <dbReference type="NCBI Taxonomy" id="1033263"/>
    <lineage>
        <taxon>Eukaryota</taxon>
        <taxon>Fungi</taxon>
        <taxon>Dikarya</taxon>
        <taxon>Basidiomycota</taxon>
        <taxon>Agaricomycotina</taxon>
        <taxon>Agaricomycetes</taxon>
        <taxon>Agaricomycetidae</taxon>
        <taxon>Agaricales</taxon>
        <taxon>Marasmiineae</taxon>
        <taxon>Mycenaceae</taxon>
        <taxon>Mycena</taxon>
    </lineage>
</organism>
<dbReference type="EMBL" id="JARKIE010000376">
    <property type="protein sequence ID" value="KAJ7648553.1"/>
    <property type="molecule type" value="Genomic_DNA"/>
</dbReference>
<evidence type="ECO:0000313" key="1">
    <source>
        <dbReference type="EMBL" id="KAJ7648553.1"/>
    </source>
</evidence>
<accession>A0AAD7G021</accession>
<name>A0AAD7G021_MYCRO</name>
<dbReference type="Proteomes" id="UP001221757">
    <property type="component" value="Unassembled WGS sequence"/>
</dbReference>
<dbReference type="AlphaFoldDB" id="A0AAD7G021"/>
<proteinExistence type="predicted"/>
<gene>
    <name evidence="1" type="ORF">B0H17DRAFT_1147964</name>
</gene>
<sequence>MFPLEFLCTRHSKAVLPVMRGRTALRSTERPRFSGTPGYTRATPETDNLDDSYSLYSVTLNPEVPKSGTAVGLRLTFGSESHSHRYWTELATSNWVWPHTRISFFDWVLHSTPRSRSHGLWLAFGLRITVQLSWDTPAAIIWPYTLACDLSAFLVSCFRLAYHNSRSAFLLNWVSNGPVKHVCVATPIRHYPGLFPSPNASHIGTHGGGECYSHQSQEQQCPIQPRSPISLLGFWGPLNNI</sequence>
<comment type="caution">
    <text evidence="1">The sequence shown here is derived from an EMBL/GenBank/DDBJ whole genome shotgun (WGS) entry which is preliminary data.</text>
</comment>
<evidence type="ECO:0000313" key="2">
    <source>
        <dbReference type="Proteomes" id="UP001221757"/>
    </source>
</evidence>
<protein>
    <submittedName>
        <fullName evidence="1">Uncharacterized protein</fullName>
    </submittedName>
</protein>